<dbReference type="GO" id="GO:0004519">
    <property type="term" value="F:endonuclease activity"/>
    <property type="evidence" value="ECO:0007669"/>
    <property type="project" value="UniProtKB-KW"/>
</dbReference>
<dbReference type="EMBL" id="MH590589">
    <property type="protein sequence ID" value="AXH68834.1"/>
    <property type="molecule type" value="Genomic_DNA"/>
</dbReference>
<dbReference type="SUPFAM" id="SSF54060">
    <property type="entry name" value="His-Me finger endonucleases"/>
    <property type="match status" value="1"/>
</dbReference>
<proteinExistence type="predicted"/>
<accession>A0A345ME53</accession>
<gene>
    <name evidence="2" type="primary">145</name>
    <name evidence="2" type="ORF">SEA_SPARKLEGODDESS_145</name>
</gene>
<protein>
    <submittedName>
        <fullName evidence="2">HNH endonuclease</fullName>
    </submittedName>
</protein>
<evidence type="ECO:0000313" key="3">
    <source>
        <dbReference type="Proteomes" id="UP000259914"/>
    </source>
</evidence>
<feature type="domain" description="HNH nuclease" evidence="1">
    <location>
        <begin position="6"/>
        <end position="36"/>
    </location>
</feature>
<keyword evidence="2" id="KW-0378">Hydrolase</keyword>
<dbReference type="InterPro" id="IPR044925">
    <property type="entry name" value="His-Me_finger_sf"/>
</dbReference>
<sequence length="77" mass="9215">MSESLGRPLEEYEEVHHKNGDRLDNRLENLELWVRRQPPGQRAEDLLEWAYEIIRRYGDENDSRFSNLFSGRPEQGN</sequence>
<name>A0A345ME53_9CAUD</name>
<dbReference type="InterPro" id="IPR003615">
    <property type="entry name" value="HNH_nuc"/>
</dbReference>
<dbReference type="Proteomes" id="UP000259914">
    <property type="component" value="Segment"/>
</dbReference>
<dbReference type="Gene3D" id="3.90.75.20">
    <property type="match status" value="1"/>
</dbReference>
<evidence type="ECO:0000313" key="2">
    <source>
        <dbReference type="EMBL" id="AXH68834.1"/>
    </source>
</evidence>
<keyword evidence="2" id="KW-0540">Nuclease</keyword>
<evidence type="ECO:0000259" key="1">
    <source>
        <dbReference type="Pfam" id="PF13392"/>
    </source>
</evidence>
<keyword evidence="2" id="KW-0255">Endonuclease</keyword>
<reference evidence="2 3" key="1">
    <citation type="submission" date="2018-07" db="EMBL/GenBank/DDBJ databases">
        <authorList>
            <person name="Dixon J."/>
            <person name="Knudsen H.R."/>
            <person name="Rock W."/>
            <person name="Scott A.N."/>
            <person name="Walsdorf S.L."/>
            <person name="Layton S.R."/>
            <person name="Nayek S."/>
            <person name="Kim T."/>
            <person name="Hughes L.E."/>
            <person name="Garlena R.A."/>
            <person name="Russell D.A."/>
            <person name="Pope W.H."/>
            <person name="Jacobs-Sera D."/>
            <person name="Hatfull G.F."/>
        </authorList>
    </citation>
    <scope>NUCLEOTIDE SEQUENCE [LARGE SCALE GENOMIC DNA]</scope>
</reference>
<organism evidence="2 3">
    <name type="scientific">Streptomyces phage SparkleGoddess</name>
    <dbReference type="NCBI Taxonomy" id="2283305"/>
    <lineage>
        <taxon>Viruses</taxon>
        <taxon>Duplodnaviria</taxon>
        <taxon>Heunggongvirae</taxon>
        <taxon>Uroviricota</taxon>
        <taxon>Caudoviricetes</taxon>
        <taxon>Stanwilliamsviridae</taxon>
        <taxon>Loccivirinae</taxon>
        <taxon>Gilsonvirus</taxon>
        <taxon>Gilsonvirus comrade</taxon>
    </lineage>
</organism>
<dbReference type="Pfam" id="PF13392">
    <property type="entry name" value="HNH_3"/>
    <property type="match status" value="1"/>
</dbReference>